<evidence type="ECO:0000313" key="2">
    <source>
        <dbReference type="Proteomes" id="UP000027178"/>
    </source>
</evidence>
<accession>A0A066Z9Y6</accession>
<keyword evidence="2" id="KW-1185">Reference proteome</keyword>
<dbReference type="RefSeq" id="WP_035859386.1">
    <property type="nucleotide sequence ID" value="NZ_KK853997.1"/>
</dbReference>
<dbReference type="Pfam" id="PF19715">
    <property type="entry name" value="DUF6210"/>
    <property type="match status" value="1"/>
</dbReference>
<dbReference type="HOGENOM" id="CLU_125370_0_0_11"/>
<name>A0A066Z9Y6_9ACTN</name>
<dbReference type="Proteomes" id="UP000027178">
    <property type="component" value="Unassembled WGS sequence"/>
</dbReference>
<gene>
    <name evidence="1" type="ORF">KCH_10600</name>
</gene>
<evidence type="ECO:0000313" key="1">
    <source>
        <dbReference type="EMBL" id="KDN86975.1"/>
    </source>
</evidence>
<comment type="caution">
    <text evidence="1">The sequence shown here is derived from an EMBL/GenBank/DDBJ whole genome shotgun (WGS) entry which is preliminary data.</text>
</comment>
<dbReference type="OrthoDB" id="72338at2"/>
<protein>
    <submittedName>
        <fullName evidence="1">Uncharacterized protein</fullName>
    </submittedName>
</protein>
<sequence length="148" mass="16211">MTEAEAGKRHIVLDPDGCGADQGWMFVIVAAPTGVVYQNQGGGYGCLQYQQEGYLIPLFGPDLDEALQEIFVGELKGCGSRRLDWPPALLDRLRMAVDQYGVYGSGRHEDTFPTPLVLDESRLSEVDEAWVPVLTPDGPGVLVWENSD</sequence>
<dbReference type="PATRIC" id="fig|1348663.4.peg.1009"/>
<dbReference type="InterPro" id="IPR046182">
    <property type="entry name" value="DUF6210"/>
</dbReference>
<dbReference type="AlphaFoldDB" id="A0A066Z9Y6"/>
<dbReference type="eggNOG" id="ENOG5033MSR">
    <property type="taxonomic scope" value="Bacteria"/>
</dbReference>
<reference evidence="1 2" key="1">
    <citation type="submission" date="2014-05" db="EMBL/GenBank/DDBJ databases">
        <title>Draft Genome Sequence of Kitasatospora cheerisanensis KCTC 2395.</title>
        <authorList>
            <person name="Nam D.H."/>
        </authorList>
    </citation>
    <scope>NUCLEOTIDE SEQUENCE [LARGE SCALE GENOMIC DNA]</scope>
    <source>
        <strain evidence="1 2">KCTC 2395</strain>
    </source>
</reference>
<proteinExistence type="predicted"/>
<organism evidence="1 2">
    <name type="scientific">Kitasatospora cheerisanensis KCTC 2395</name>
    <dbReference type="NCBI Taxonomy" id="1348663"/>
    <lineage>
        <taxon>Bacteria</taxon>
        <taxon>Bacillati</taxon>
        <taxon>Actinomycetota</taxon>
        <taxon>Actinomycetes</taxon>
        <taxon>Kitasatosporales</taxon>
        <taxon>Streptomycetaceae</taxon>
        <taxon>Kitasatospora</taxon>
    </lineage>
</organism>
<dbReference type="EMBL" id="JNBY01000050">
    <property type="protein sequence ID" value="KDN86975.1"/>
    <property type="molecule type" value="Genomic_DNA"/>
</dbReference>